<proteinExistence type="predicted"/>
<name>A2FPQ3_TRIV3</name>
<sequence>MSDEEFDNQVEQAVQVLEQNNIEKIVINGLQLLVFMKSVSDSVVLSKYFSKLMGYFTALSKFLKNTNIPREVIQKGLEMSLSCNFLTPRLYMAYFFAIAAEDYESLEELSQMITMVGHPLRAIYLRYTYIYFYPQNFVTFQKFLTSNFTEMINFYNEIDFHDDYSNEAIISYITTNISLGLYNITNRYQKAQFFLESTINQKERLLTDSIFYITITNLSGEEIEPIYNTIEKYLKNTSLSSEKLKSCYYIIQTTSIPSEVYNFLSSTEYINNCRDQLFKRALELNDEELLLKIAKRWQSENILRPLVNHLGYKKLISDDLIPKNNAEFLSWFIDSFQKYMEPKEIRQLIENYLISRPEQLDNALLLVAKRGFEFSNLIFSKPFVFSSTEMLNLCLDGCNDRKTIEEYVNRSSSTISAKERQKIKESHGIISSNFDPQLSDSNLSLIDNVDLYMSLLLRKDPNTNQLLHSIRTIFNIAKEYPAFILTTQEKIIEWKSILETLNLENNDLLDYINKLLA</sequence>
<dbReference type="InParanoid" id="A2FPQ3"/>
<dbReference type="KEGG" id="tva:4750847"/>
<evidence type="ECO:0000313" key="2">
    <source>
        <dbReference type="Proteomes" id="UP000001542"/>
    </source>
</evidence>
<dbReference type="RefSeq" id="XP_001306059.1">
    <property type="nucleotide sequence ID" value="XM_001306058.1"/>
</dbReference>
<evidence type="ECO:0000313" key="1">
    <source>
        <dbReference type="EMBL" id="EAX93129.1"/>
    </source>
</evidence>
<organism evidence="1 2">
    <name type="scientific">Trichomonas vaginalis (strain ATCC PRA-98 / G3)</name>
    <dbReference type="NCBI Taxonomy" id="412133"/>
    <lineage>
        <taxon>Eukaryota</taxon>
        <taxon>Metamonada</taxon>
        <taxon>Parabasalia</taxon>
        <taxon>Trichomonadida</taxon>
        <taxon>Trichomonadidae</taxon>
        <taxon>Trichomonas</taxon>
    </lineage>
</organism>
<dbReference type="VEuPathDB" id="TrichDB:TVAGG3_0774780"/>
<accession>A2FPQ3</accession>
<reference evidence="1" key="1">
    <citation type="submission" date="2006-10" db="EMBL/GenBank/DDBJ databases">
        <authorList>
            <person name="Amadeo P."/>
            <person name="Zhao Q."/>
            <person name="Wortman J."/>
            <person name="Fraser-Liggett C."/>
            <person name="Carlton J."/>
        </authorList>
    </citation>
    <scope>NUCLEOTIDE SEQUENCE</scope>
    <source>
        <strain evidence="1">G3</strain>
    </source>
</reference>
<reference evidence="1" key="2">
    <citation type="journal article" date="2007" name="Science">
        <title>Draft genome sequence of the sexually transmitted pathogen Trichomonas vaginalis.</title>
        <authorList>
            <person name="Carlton J.M."/>
            <person name="Hirt R.P."/>
            <person name="Silva J.C."/>
            <person name="Delcher A.L."/>
            <person name="Schatz M."/>
            <person name="Zhao Q."/>
            <person name="Wortman J.R."/>
            <person name="Bidwell S.L."/>
            <person name="Alsmark U.C.M."/>
            <person name="Besteiro S."/>
            <person name="Sicheritz-Ponten T."/>
            <person name="Noel C.J."/>
            <person name="Dacks J.B."/>
            <person name="Foster P.G."/>
            <person name="Simillion C."/>
            <person name="Van de Peer Y."/>
            <person name="Miranda-Saavedra D."/>
            <person name="Barton G.J."/>
            <person name="Westrop G.D."/>
            <person name="Mueller S."/>
            <person name="Dessi D."/>
            <person name="Fiori P.L."/>
            <person name="Ren Q."/>
            <person name="Paulsen I."/>
            <person name="Zhang H."/>
            <person name="Bastida-Corcuera F.D."/>
            <person name="Simoes-Barbosa A."/>
            <person name="Brown M.T."/>
            <person name="Hayes R.D."/>
            <person name="Mukherjee M."/>
            <person name="Okumura C.Y."/>
            <person name="Schneider R."/>
            <person name="Smith A.J."/>
            <person name="Vanacova S."/>
            <person name="Villalvazo M."/>
            <person name="Haas B.J."/>
            <person name="Pertea M."/>
            <person name="Feldblyum T.V."/>
            <person name="Utterback T.R."/>
            <person name="Shu C.L."/>
            <person name="Osoegawa K."/>
            <person name="de Jong P.J."/>
            <person name="Hrdy I."/>
            <person name="Horvathova L."/>
            <person name="Zubacova Z."/>
            <person name="Dolezal P."/>
            <person name="Malik S.B."/>
            <person name="Logsdon J.M. Jr."/>
            <person name="Henze K."/>
            <person name="Gupta A."/>
            <person name="Wang C.C."/>
            <person name="Dunne R.L."/>
            <person name="Upcroft J.A."/>
            <person name="Upcroft P."/>
            <person name="White O."/>
            <person name="Salzberg S.L."/>
            <person name="Tang P."/>
            <person name="Chiu C.-H."/>
            <person name="Lee Y.-S."/>
            <person name="Embley T.M."/>
            <person name="Coombs G.H."/>
            <person name="Mottram J.C."/>
            <person name="Tachezy J."/>
            <person name="Fraser-Liggett C.M."/>
            <person name="Johnson P.J."/>
        </authorList>
    </citation>
    <scope>NUCLEOTIDE SEQUENCE [LARGE SCALE GENOMIC DNA]</scope>
    <source>
        <strain evidence="1">G3</strain>
    </source>
</reference>
<keyword evidence="2" id="KW-1185">Reference proteome</keyword>
<dbReference type="VEuPathDB" id="TrichDB:TVAG_234470"/>
<protein>
    <submittedName>
        <fullName evidence="1">Uncharacterized protein</fullName>
    </submittedName>
</protein>
<dbReference type="EMBL" id="DS113929">
    <property type="protein sequence ID" value="EAX93129.1"/>
    <property type="molecule type" value="Genomic_DNA"/>
</dbReference>
<gene>
    <name evidence="1" type="ORF">TVAG_234470</name>
</gene>
<dbReference type="AlphaFoldDB" id="A2FPQ3"/>
<dbReference type="Proteomes" id="UP000001542">
    <property type="component" value="Unassembled WGS sequence"/>
</dbReference>